<dbReference type="EMBL" id="JASVWF010000007">
    <property type="protein sequence ID" value="MDL5159416.1"/>
    <property type="molecule type" value="Genomic_DNA"/>
</dbReference>
<name>A0ABT7MG39_9PSEU</name>
<evidence type="ECO:0000313" key="2">
    <source>
        <dbReference type="Proteomes" id="UP001231924"/>
    </source>
</evidence>
<gene>
    <name evidence="1" type="ORF">QRT03_25845</name>
</gene>
<reference evidence="1 2" key="1">
    <citation type="submission" date="2023-06" db="EMBL/GenBank/DDBJ databases">
        <title>Actinomycetospora Odt1-22.</title>
        <authorList>
            <person name="Supong K."/>
        </authorList>
    </citation>
    <scope>NUCLEOTIDE SEQUENCE [LARGE SCALE GENOMIC DNA]</scope>
    <source>
        <strain evidence="1 2">Odt1-22</strain>
    </source>
</reference>
<evidence type="ECO:0000313" key="1">
    <source>
        <dbReference type="EMBL" id="MDL5159416.1"/>
    </source>
</evidence>
<protein>
    <submittedName>
        <fullName evidence="1">Uncharacterized protein</fullName>
    </submittedName>
</protein>
<dbReference type="Proteomes" id="UP001231924">
    <property type="component" value="Unassembled WGS sequence"/>
</dbReference>
<accession>A0ABT7MG39</accession>
<dbReference type="RefSeq" id="WP_286056010.1">
    <property type="nucleotide sequence ID" value="NZ_JASVWF010000007.1"/>
</dbReference>
<sequence length="59" mass="6700">MSPDLSRRVGRALHAAQPTIEVRVAAQSWTSHAATLEELPGWLRREVARGERLLDRRKP</sequence>
<comment type="caution">
    <text evidence="1">The sequence shown here is derived from an EMBL/GenBank/DDBJ whole genome shotgun (WGS) entry which is preliminary data.</text>
</comment>
<keyword evidence="2" id="KW-1185">Reference proteome</keyword>
<organism evidence="1 2">
    <name type="scientific">Actinomycetospora termitidis</name>
    <dbReference type="NCBI Taxonomy" id="3053470"/>
    <lineage>
        <taxon>Bacteria</taxon>
        <taxon>Bacillati</taxon>
        <taxon>Actinomycetota</taxon>
        <taxon>Actinomycetes</taxon>
        <taxon>Pseudonocardiales</taxon>
        <taxon>Pseudonocardiaceae</taxon>
        <taxon>Actinomycetospora</taxon>
    </lineage>
</organism>
<proteinExistence type="predicted"/>